<keyword evidence="12" id="KW-1185">Reference proteome</keyword>
<evidence type="ECO:0000256" key="1">
    <source>
        <dbReference type="ARBA" id="ARBA00012513"/>
    </source>
</evidence>
<evidence type="ECO:0000256" key="5">
    <source>
        <dbReference type="ARBA" id="ARBA00022777"/>
    </source>
</evidence>
<evidence type="ECO:0000256" key="9">
    <source>
        <dbReference type="SAM" id="MobiDB-lite"/>
    </source>
</evidence>
<comment type="caution">
    <text evidence="11">The sequence shown here is derived from an EMBL/GenBank/DDBJ whole genome shotgun (WGS) entry which is preliminary data.</text>
</comment>
<feature type="domain" description="Protein kinase" evidence="10">
    <location>
        <begin position="12"/>
        <end position="78"/>
    </location>
</feature>
<dbReference type="SUPFAM" id="SSF56112">
    <property type="entry name" value="Protein kinase-like (PK-like)"/>
    <property type="match status" value="1"/>
</dbReference>
<dbReference type="GO" id="GO:0005737">
    <property type="term" value="C:cytoplasm"/>
    <property type="evidence" value="ECO:0007669"/>
    <property type="project" value="TreeGrafter"/>
</dbReference>
<evidence type="ECO:0000256" key="2">
    <source>
        <dbReference type="ARBA" id="ARBA00022527"/>
    </source>
</evidence>
<keyword evidence="2" id="KW-0723">Serine/threonine-protein kinase</keyword>
<keyword evidence="6" id="KW-0067">ATP-binding</keyword>
<feature type="compositionally biased region" description="Basic and acidic residues" evidence="9">
    <location>
        <begin position="158"/>
        <end position="170"/>
    </location>
</feature>
<reference evidence="11" key="1">
    <citation type="submission" date="2023-06" db="EMBL/GenBank/DDBJ databases">
        <title>Genomic analysis of the entomopathogenic nematode Steinernema hermaphroditum.</title>
        <authorList>
            <person name="Schwarz E.M."/>
            <person name="Heppert J.K."/>
            <person name="Baniya A."/>
            <person name="Schwartz H.T."/>
            <person name="Tan C.-H."/>
            <person name="Antoshechkin I."/>
            <person name="Sternberg P.W."/>
            <person name="Goodrich-Blair H."/>
            <person name="Dillman A.R."/>
        </authorList>
    </citation>
    <scope>NUCLEOTIDE SEQUENCE</scope>
    <source>
        <strain evidence="11">PS9179</strain>
        <tissue evidence="11">Whole animal</tissue>
    </source>
</reference>
<dbReference type="Proteomes" id="UP001175271">
    <property type="component" value="Unassembled WGS sequence"/>
</dbReference>
<keyword evidence="4" id="KW-0547">Nucleotide-binding</keyword>
<dbReference type="Pfam" id="PF00069">
    <property type="entry name" value="Pkinase"/>
    <property type="match status" value="1"/>
</dbReference>
<dbReference type="GO" id="GO:0005524">
    <property type="term" value="F:ATP binding"/>
    <property type="evidence" value="ECO:0007669"/>
    <property type="project" value="UniProtKB-KW"/>
</dbReference>
<organism evidence="11 12">
    <name type="scientific">Steinernema hermaphroditum</name>
    <dbReference type="NCBI Taxonomy" id="289476"/>
    <lineage>
        <taxon>Eukaryota</taxon>
        <taxon>Metazoa</taxon>
        <taxon>Ecdysozoa</taxon>
        <taxon>Nematoda</taxon>
        <taxon>Chromadorea</taxon>
        <taxon>Rhabditida</taxon>
        <taxon>Tylenchina</taxon>
        <taxon>Panagrolaimomorpha</taxon>
        <taxon>Strongyloidoidea</taxon>
        <taxon>Steinernematidae</taxon>
        <taxon>Steinernema</taxon>
    </lineage>
</organism>
<dbReference type="EC" id="2.7.11.1" evidence="1"/>
<dbReference type="Gene3D" id="3.30.200.20">
    <property type="entry name" value="Phosphorylase Kinase, domain 1"/>
    <property type="match status" value="1"/>
</dbReference>
<dbReference type="InterPro" id="IPR051334">
    <property type="entry name" value="SRPK"/>
</dbReference>
<evidence type="ECO:0000256" key="6">
    <source>
        <dbReference type="ARBA" id="ARBA00022840"/>
    </source>
</evidence>
<gene>
    <name evidence="11" type="ORF">QR680_011764</name>
</gene>
<dbReference type="GO" id="GO:0005634">
    <property type="term" value="C:nucleus"/>
    <property type="evidence" value="ECO:0007669"/>
    <property type="project" value="TreeGrafter"/>
</dbReference>
<evidence type="ECO:0000256" key="7">
    <source>
        <dbReference type="ARBA" id="ARBA00047899"/>
    </source>
</evidence>
<dbReference type="InterPro" id="IPR000719">
    <property type="entry name" value="Prot_kinase_dom"/>
</dbReference>
<dbReference type="Gene3D" id="1.10.510.10">
    <property type="entry name" value="Transferase(Phosphotransferase) domain 1"/>
    <property type="match status" value="1"/>
</dbReference>
<keyword evidence="5" id="KW-0418">Kinase</keyword>
<dbReference type="GO" id="GO:0000245">
    <property type="term" value="P:spliceosomal complex assembly"/>
    <property type="evidence" value="ECO:0007669"/>
    <property type="project" value="TreeGrafter"/>
</dbReference>
<feature type="compositionally biased region" description="Basic and acidic residues" evidence="9">
    <location>
        <begin position="124"/>
        <end position="133"/>
    </location>
</feature>
<evidence type="ECO:0000259" key="10">
    <source>
        <dbReference type="Pfam" id="PF00069"/>
    </source>
</evidence>
<dbReference type="InterPro" id="IPR011009">
    <property type="entry name" value="Kinase-like_dom_sf"/>
</dbReference>
<dbReference type="EMBL" id="JAUCMV010000002">
    <property type="protein sequence ID" value="KAK0415089.1"/>
    <property type="molecule type" value="Genomic_DNA"/>
</dbReference>
<dbReference type="GO" id="GO:0050684">
    <property type="term" value="P:regulation of mRNA processing"/>
    <property type="evidence" value="ECO:0007669"/>
    <property type="project" value="TreeGrafter"/>
</dbReference>
<dbReference type="PANTHER" id="PTHR47634:SF9">
    <property type="entry name" value="PROTEIN KINASE DOMAIN-CONTAINING PROTEIN-RELATED"/>
    <property type="match status" value="1"/>
</dbReference>
<evidence type="ECO:0000256" key="8">
    <source>
        <dbReference type="ARBA" id="ARBA00048679"/>
    </source>
</evidence>
<feature type="compositionally biased region" description="Polar residues" evidence="9">
    <location>
        <begin position="109"/>
        <end position="123"/>
    </location>
</feature>
<dbReference type="AlphaFoldDB" id="A0AA39I2B2"/>
<dbReference type="GO" id="GO:0004674">
    <property type="term" value="F:protein serine/threonine kinase activity"/>
    <property type="evidence" value="ECO:0007669"/>
    <property type="project" value="UniProtKB-KW"/>
</dbReference>
<comment type="catalytic activity">
    <reaction evidence="7">
        <text>L-threonyl-[protein] + ATP = O-phospho-L-threonyl-[protein] + ADP + H(+)</text>
        <dbReference type="Rhea" id="RHEA:46608"/>
        <dbReference type="Rhea" id="RHEA-COMP:11060"/>
        <dbReference type="Rhea" id="RHEA-COMP:11605"/>
        <dbReference type="ChEBI" id="CHEBI:15378"/>
        <dbReference type="ChEBI" id="CHEBI:30013"/>
        <dbReference type="ChEBI" id="CHEBI:30616"/>
        <dbReference type="ChEBI" id="CHEBI:61977"/>
        <dbReference type="ChEBI" id="CHEBI:456216"/>
        <dbReference type="EC" id="2.7.11.1"/>
    </reaction>
</comment>
<comment type="catalytic activity">
    <reaction evidence="8">
        <text>L-seryl-[protein] + ATP = O-phospho-L-seryl-[protein] + ADP + H(+)</text>
        <dbReference type="Rhea" id="RHEA:17989"/>
        <dbReference type="Rhea" id="RHEA-COMP:9863"/>
        <dbReference type="Rhea" id="RHEA-COMP:11604"/>
        <dbReference type="ChEBI" id="CHEBI:15378"/>
        <dbReference type="ChEBI" id="CHEBI:29999"/>
        <dbReference type="ChEBI" id="CHEBI:30616"/>
        <dbReference type="ChEBI" id="CHEBI:83421"/>
        <dbReference type="ChEBI" id="CHEBI:456216"/>
        <dbReference type="EC" id="2.7.11.1"/>
    </reaction>
</comment>
<evidence type="ECO:0000256" key="3">
    <source>
        <dbReference type="ARBA" id="ARBA00022679"/>
    </source>
</evidence>
<name>A0AA39I2B2_9BILA</name>
<sequence length="193" mass="22036">MYGEFQIEVPNGTHVCMVLECLGYNQKEFAAKCKRRLLPSEIRTIARQVLEGLHHLHKHGIAQGDLHKKNVLITEKTQKLLENQLEEAEEVSMDREVLKSSNLSGRINASKSVQQNYEQSNSARVEDGDRLQDDGTNLVHCTEKKKRPTGSDDSSIEIDAKSELDSDGGMRRQLQIHRAQNNRSRRREEICML</sequence>
<evidence type="ECO:0000313" key="11">
    <source>
        <dbReference type="EMBL" id="KAK0415089.1"/>
    </source>
</evidence>
<proteinExistence type="predicted"/>
<keyword evidence="3" id="KW-0808">Transferase</keyword>
<accession>A0AA39I2B2</accession>
<evidence type="ECO:0000256" key="4">
    <source>
        <dbReference type="ARBA" id="ARBA00022741"/>
    </source>
</evidence>
<feature type="region of interest" description="Disordered" evidence="9">
    <location>
        <begin position="109"/>
        <end position="170"/>
    </location>
</feature>
<dbReference type="PANTHER" id="PTHR47634">
    <property type="entry name" value="PROTEIN KINASE DOMAIN-CONTAINING PROTEIN-RELATED"/>
    <property type="match status" value="1"/>
</dbReference>
<protein>
    <recommendedName>
        <fullName evidence="1">non-specific serine/threonine protein kinase</fullName>
        <ecNumber evidence="1">2.7.11.1</ecNumber>
    </recommendedName>
</protein>
<evidence type="ECO:0000313" key="12">
    <source>
        <dbReference type="Proteomes" id="UP001175271"/>
    </source>
</evidence>